<keyword evidence="7" id="KW-1185">Reference proteome</keyword>
<protein>
    <submittedName>
        <fullName evidence="6">Oidioi.mRNA.OKI2018_I69.chr1.g263.t1.cds</fullName>
    </submittedName>
</protein>
<feature type="domain" description="RING-type" evidence="5">
    <location>
        <begin position="134"/>
        <end position="183"/>
    </location>
</feature>
<reference evidence="6 7" key="1">
    <citation type="submission" date="2021-04" db="EMBL/GenBank/DDBJ databases">
        <authorList>
            <person name="Bliznina A."/>
        </authorList>
    </citation>
    <scope>NUCLEOTIDE SEQUENCE [LARGE SCALE GENOMIC DNA]</scope>
</reference>
<keyword evidence="1" id="KW-0479">Metal-binding</keyword>
<keyword evidence="2 4" id="KW-0863">Zinc-finger</keyword>
<accession>A0ABN7SPH9</accession>
<evidence type="ECO:0000256" key="3">
    <source>
        <dbReference type="ARBA" id="ARBA00022833"/>
    </source>
</evidence>
<gene>
    <name evidence="6" type="ORF">OKIOD_LOCUS9028</name>
</gene>
<evidence type="ECO:0000256" key="2">
    <source>
        <dbReference type="ARBA" id="ARBA00022771"/>
    </source>
</evidence>
<name>A0ABN7SPH9_OIKDI</name>
<sequence length="196" mass="22681">MTFIVKCKHCKFTCNRNSLHRHLVADHFMDKTVNAMNHVELDWEDFEMDIYFKGVREKNGELQIRTFWDCDNKDKETFQKTFEPFQNFILHENISDAIEISMKKSTEKKAAIKLSNLLQSVNSAKAAIKDDPECQICCNEIDEKNFAIFITPNLTACHTNIAHFVCNSCPSNFTSIPSCPFCRTNGKFVTLRKPLE</sequence>
<keyword evidence="3" id="KW-0862">Zinc</keyword>
<dbReference type="Proteomes" id="UP001158576">
    <property type="component" value="Chromosome 1"/>
</dbReference>
<dbReference type="InterPro" id="IPR013083">
    <property type="entry name" value="Znf_RING/FYVE/PHD"/>
</dbReference>
<evidence type="ECO:0000259" key="5">
    <source>
        <dbReference type="PROSITE" id="PS50089"/>
    </source>
</evidence>
<proteinExistence type="predicted"/>
<organism evidence="6 7">
    <name type="scientific">Oikopleura dioica</name>
    <name type="common">Tunicate</name>
    <dbReference type="NCBI Taxonomy" id="34765"/>
    <lineage>
        <taxon>Eukaryota</taxon>
        <taxon>Metazoa</taxon>
        <taxon>Chordata</taxon>
        <taxon>Tunicata</taxon>
        <taxon>Appendicularia</taxon>
        <taxon>Copelata</taxon>
        <taxon>Oikopleuridae</taxon>
        <taxon>Oikopleura</taxon>
    </lineage>
</organism>
<dbReference type="InterPro" id="IPR001841">
    <property type="entry name" value="Znf_RING"/>
</dbReference>
<evidence type="ECO:0000313" key="6">
    <source>
        <dbReference type="EMBL" id="CAG5102359.1"/>
    </source>
</evidence>
<dbReference type="PROSITE" id="PS50089">
    <property type="entry name" value="ZF_RING_2"/>
    <property type="match status" value="1"/>
</dbReference>
<dbReference type="EMBL" id="OU015566">
    <property type="protein sequence ID" value="CAG5102359.1"/>
    <property type="molecule type" value="Genomic_DNA"/>
</dbReference>
<evidence type="ECO:0000313" key="7">
    <source>
        <dbReference type="Proteomes" id="UP001158576"/>
    </source>
</evidence>
<dbReference type="Gene3D" id="3.30.40.10">
    <property type="entry name" value="Zinc/RING finger domain, C3HC4 (zinc finger)"/>
    <property type="match status" value="1"/>
</dbReference>
<evidence type="ECO:0000256" key="4">
    <source>
        <dbReference type="PROSITE-ProRule" id="PRU00175"/>
    </source>
</evidence>
<evidence type="ECO:0000256" key="1">
    <source>
        <dbReference type="ARBA" id="ARBA00022723"/>
    </source>
</evidence>